<dbReference type="GO" id="GO:0007165">
    <property type="term" value="P:signal transduction"/>
    <property type="evidence" value="ECO:0007669"/>
    <property type="project" value="UniProtKB-KW"/>
</dbReference>
<keyword evidence="10" id="KW-0175">Coiled coil</keyword>
<evidence type="ECO:0000256" key="5">
    <source>
        <dbReference type="ARBA" id="ARBA00022989"/>
    </source>
</evidence>
<feature type="transmembrane region" description="Helical" evidence="11">
    <location>
        <begin position="12"/>
        <end position="34"/>
    </location>
</feature>
<evidence type="ECO:0000256" key="8">
    <source>
        <dbReference type="ARBA" id="ARBA00029447"/>
    </source>
</evidence>
<dbReference type="GO" id="GO:0004888">
    <property type="term" value="F:transmembrane signaling receptor activity"/>
    <property type="evidence" value="ECO:0007669"/>
    <property type="project" value="InterPro"/>
</dbReference>
<protein>
    <submittedName>
        <fullName evidence="15">HAMP domain-containing protein</fullName>
    </submittedName>
</protein>
<evidence type="ECO:0000256" key="9">
    <source>
        <dbReference type="PROSITE-ProRule" id="PRU00284"/>
    </source>
</evidence>
<dbReference type="InterPro" id="IPR004090">
    <property type="entry name" value="Chemotax_Me-accpt_rcpt"/>
</dbReference>
<evidence type="ECO:0000256" key="1">
    <source>
        <dbReference type="ARBA" id="ARBA00004429"/>
    </source>
</evidence>
<dbReference type="Gene3D" id="3.30.450.20">
    <property type="entry name" value="PAS domain"/>
    <property type="match status" value="1"/>
</dbReference>
<keyword evidence="6 11" id="KW-0472">Membrane</keyword>
<dbReference type="PROSITE" id="PS50111">
    <property type="entry name" value="CHEMOTAXIS_TRANSDUC_2"/>
    <property type="match status" value="1"/>
</dbReference>
<keyword evidence="7 9" id="KW-0807">Transducer</keyword>
<evidence type="ECO:0000256" key="11">
    <source>
        <dbReference type="SAM" id="Phobius"/>
    </source>
</evidence>
<dbReference type="Pfam" id="PF00015">
    <property type="entry name" value="MCPsignal"/>
    <property type="match status" value="1"/>
</dbReference>
<dbReference type="PANTHER" id="PTHR32089:SF112">
    <property type="entry name" value="LYSOZYME-LIKE PROTEIN-RELATED"/>
    <property type="match status" value="1"/>
</dbReference>
<keyword evidence="16" id="KW-1185">Reference proteome</keyword>
<dbReference type="Pfam" id="PF17200">
    <property type="entry name" value="sCache_2"/>
    <property type="match status" value="1"/>
</dbReference>
<evidence type="ECO:0000256" key="6">
    <source>
        <dbReference type="ARBA" id="ARBA00023136"/>
    </source>
</evidence>
<dbReference type="Gene3D" id="6.10.340.10">
    <property type="match status" value="1"/>
</dbReference>
<dbReference type="InterPro" id="IPR033480">
    <property type="entry name" value="sCache_2"/>
</dbReference>
<evidence type="ECO:0000259" key="14">
    <source>
        <dbReference type="PROSITE" id="PS50885"/>
    </source>
</evidence>
<sequence>MLRNVRISTQLLVLGLFVLVLIASLGVFSGYTLLGTRFEDRRESLRMLVEIASNEIAAVKKRADALGLTDEQAKDEALQILKNINYNGNNYFIVTDISGTLLMHPSRMNQVGSSLLTAEKETTRTLYTALMRVARDNGTTGGFHTALGRRPGSTKNDSQKMFFAAQEPTYGWVVITGMIVDDIWDSMARKFWSLGIGVAIACAILGAFAWLMVRGISRPLGTVVRGLGHLSTGAYDESLDLKVSSSEIGHLSSAFESLRTLLRQAEDDRQRSRDEAERTAKAREAEMEGLARRFESQIGSLADGLGSASQELKTLATTMSDGAQETLRESDAVAAAAEESSRNTQTVAAATEELASSIREISRQASQSSSIAQTAVDRVDQTSETVAALKAAAQRVGDVVALITDIASQTNLLALNATIEAARAGESGKGFAVVANEVKTLANQTAKATDDISRQIEEIQGVTTSTVQAISDIGETIASLSEVASAIAAAVEEQNTATNEIAHNIQQAETASQRVSTAIGTVHDAARQGGETAGSVLSSAEALMSRNVELNDAVSAFLSGLRDDSKTGRGGMIG</sequence>
<dbReference type="PRINTS" id="PR00260">
    <property type="entry name" value="CHEMTRNSDUCR"/>
</dbReference>
<dbReference type="Proteomes" id="UP000324065">
    <property type="component" value="Unassembled WGS sequence"/>
</dbReference>
<dbReference type="Gene3D" id="1.10.287.950">
    <property type="entry name" value="Methyl-accepting chemotaxis protein"/>
    <property type="match status" value="1"/>
</dbReference>
<keyword evidence="4 11" id="KW-0812">Transmembrane</keyword>
<dbReference type="GO" id="GO:0005886">
    <property type="term" value="C:plasma membrane"/>
    <property type="evidence" value="ECO:0007669"/>
    <property type="project" value="UniProtKB-SubCell"/>
</dbReference>
<evidence type="ECO:0000256" key="3">
    <source>
        <dbReference type="ARBA" id="ARBA00022519"/>
    </source>
</evidence>
<feature type="domain" description="Methyl-accepting transducer" evidence="12">
    <location>
        <begin position="308"/>
        <end position="544"/>
    </location>
</feature>
<keyword evidence="3" id="KW-0997">Cell inner membrane</keyword>
<dbReference type="PROSITE" id="PS50192">
    <property type="entry name" value="T_SNARE"/>
    <property type="match status" value="1"/>
</dbReference>
<evidence type="ECO:0000259" key="13">
    <source>
        <dbReference type="PROSITE" id="PS50192"/>
    </source>
</evidence>
<dbReference type="PROSITE" id="PS50885">
    <property type="entry name" value="HAMP"/>
    <property type="match status" value="1"/>
</dbReference>
<evidence type="ECO:0000256" key="7">
    <source>
        <dbReference type="ARBA" id="ARBA00023224"/>
    </source>
</evidence>
<name>A0A5M6I8Y8_9PROT</name>
<proteinExistence type="inferred from homology"/>
<evidence type="ECO:0000313" key="15">
    <source>
        <dbReference type="EMBL" id="KAA5604602.1"/>
    </source>
</evidence>
<evidence type="ECO:0000256" key="4">
    <source>
        <dbReference type="ARBA" id="ARBA00022692"/>
    </source>
</evidence>
<evidence type="ECO:0000256" key="2">
    <source>
        <dbReference type="ARBA" id="ARBA00022475"/>
    </source>
</evidence>
<dbReference type="GO" id="GO:0006935">
    <property type="term" value="P:chemotaxis"/>
    <property type="evidence" value="ECO:0007669"/>
    <property type="project" value="InterPro"/>
</dbReference>
<comment type="caution">
    <text evidence="15">The sequence shown here is derived from an EMBL/GenBank/DDBJ whole genome shotgun (WGS) entry which is preliminary data.</text>
</comment>
<evidence type="ECO:0000313" key="16">
    <source>
        <dbReference type="Proteomes" id="UP000324065"/>
    </source>
</evidence>
<dbReference type="SMART" id="SM00283">
    <property type="entry name" value="MA"/>
    <property type="match status" value="1"/>
</dbReference>
<comment type="subcellular location">
    <subcellularLocation>
        <location evidence="1">Cell inner membrane</location>
        <topology evidence="1">Multi-pass membrane protein</topology>
    </subcellularLocation>
</comment>
<feature type="transmembrane region" description="Helical" evidence="11">
    <location>
        <begin position="191"/>
        <end position="213"/>
    </location>
</feature>
<organism evidence="15 16">
    <name type="scientific">Roseospira marina</name>
    <dbReference type="NCBI Taxonomy" id="140057"/>
    <lineage>
        <taxon>Bacteria</taxon>
        <taxon>Pseudomonadati</taxon>
        <taxon>Pseudomonadota</taxon>
        <taxon>Alphaproteobacteria</taxon>
        <taxon>Rhodospirillales</taxon>
        <taxon>Rhodospirillaceae</taxon>
        <taxon>Roseospira</taxon>
    </lineage>
</organism>
<reference evidence="15 16" key="1">
    <citation type="submission" date="2019-09" db="EMBL/GenBank/DDBJ databases">
        <title>Genome sequence of Roseospira marina, one of the more divergent members of the non-sulfur purple photosynthetic bacterial family, the Rhodospirillaceae.</title>
        <authorList>
            <person name="Meyer T."/>
            <person name="Kyndt J."/>
        </authorList>
    </citation>
    <scope>NUCLEOTIDE SEQUENCE [LARGE SCALE GENOMIC DNA]</scope>
    <source>
        <strain evidence="15 16">DSM 15113</strain>
    </source>
</reference>
<accession>A0A5M6I8Y8</accession>
<evidence type="ECO:0000259" key="12">
    <source>
        <dbReference type="PROSITE" id="PS50111"/>
    </source>
</evidence>
<dbReference type="InterPro" id="IPR004089">
    <property type="entry name" value="MCPsignal_dom"/>
</dbReference>
<dbReference type="EMBL" id="VWPJ01000016">
    <property type="protein sequence ID" value="KAA5604602.1"/>
    <property type="molecule type" value="Genomic_DNA"/>
</dbReference>
<feature type="domain" description="HAMP" evidence="14">
    <location>
        <begin position="214"/>
        <end position="267"/>
    </location>
</feature>
<dbReference type="InterPro" id="IPR003660">
    <property type="entry name" value="HAMP_dom"/>
</dbReference>
<dbReference type="SMART" id="SM01049">
    <property type="entry name" value="Cache_2"/>
    <property type="match status" value="1"/>
</dbReference>
<dbReference type="OrthoDB" id="7260004at2"/>
<comment type="similarity">
    <text evidence="8">Belongs to the methyl-accepting chemotaxis (MCP) protein family.</text>
</comment>
<dbReference type="InterPro" id="IPR000727">
    <property type="entry name" value="T_SNARE_dom"/>
</dbReference>
<dbReference type="RefSeq" id="WP_150063340.1">
    <property type="nucleotide sequence ID" value="NZ_JACHII010000013.1"/>
</dbReference>
<keyword evidence="2" id="KW-1003">Cell membrane</keyword>
<feature type="domain" description="T-SNARE coiled-coil homology" evidence="13">
    <location>
        <begin position="460"/>
        <end position="522"/>
    </location>
</feature>
<keyword evidence="5 11" id="KW-1133">Transmembrane helix</keyword>
<dbReference type="PANTHER" id="PTHR32089">
    <property type="entry name" value="METHYL-ACCEPTING CHEMOTAXIS PROTEIN MCPB"/>
    <property type="match status" value="1"/>
</dbReference>
<evidence type="ECO:0000256" key="10">
    <source>
        <dbReference type="SAM" id="Coils"/>
    </source>
</evidence>
<dbReference type="AlphaFoldDB" id="A0A5M6I8Y8"/>
<gene>
    <name evidence="15" type="ORF">F1188_15435</name>
</gene>
<feature type="coiled-coil region" evidence="10">
    <location>
        <begin position="255"/>
        <end position="293"/>
    </location>
</feature>
<dbReference type="SUPFAM" id="SSF58104">
    <property type="entry name" value="Methyl-accepting chemotaxis protein (MCP) signaling domain"/>
    <property type="match status" value="1"/>
</dbReference>